<dbReference type="PANTHER" id="PTHR30535">
    <property type="entry name" value="VITAMIN B12-BINDING PROTEIN"/>
    <property type="match status" value="1"/>
</dbReference>
<dbReference type="PANTHER" id="PTHR30535:SF34">
    <property type="entry name" value="MOLYBDATE-BINDING PROTEIN MOLA"/>
    <property type="match status" value="1"/>
</dbReference>
<dbReference type="Proteomes" id="UP000752814">
    <property type="component" value="Unassembled WGS sequence"/>
</dbReference>
<accession>A0A8J8PEA5</accession>
<dbReference type="RefSeq" id="WP_400256643.1">
    <property type="nucleotide sequence ID" value="NZ_CAYAYE010000018.1"/>
</dbReference>
<name>A0A8J8PEA5_9ARCH</name>
<dbReference type="PROSITE" id="PS51257">
    <property type="entry name" value="PROKAR_LIPOPROTEIN"/>
    <property type="match status" value="1"/>
</dbReference>
<dbReference type="SUPFAM" id="SSF63446">
    <property type="entry name" value="Type I dockerin domain"/>
    <property type="match status" value="1"/>
</dbReference>
<dbReference type="EMBL" id="LVVT01000008">
    <property type="protein sequence ID" value="TQS83635.1"/>
    <property type="molecule type" value="Genomic_DNA"/>
</dbReference>
<gene>
    <name evidence="1" type="ORF">A3207_08615</name>
</gene>
<dbReference type="GO" id="GO:0000272">
    <property type="term" value="P:polysaccharide catabolic process"/>
    <property type="evidence" value="ECO:0007669"/>
    <property type="project" value="InterPro"/>
</dbReference>
<evidence type="ECO:0000313" key="1">
    <source>
        <dbReference type="EMBL" id="TQS83635.1"/>
    </source>
</evidence>
<dbReference type="InterPro" id="IPR036439">
    <property type="entry name" value="Dockerin_dom_sf"/>
</dbReference>
<dbReference type="AlphaFoldDB" id="A0A8J8PEA5"/>
<proteinExistence type="predicted"/>
<sequence>MDKMKITVVAVVAVVLVAACAIVLITHESKSSEVEINSQLRVFGNADGNYTIDQNDLDLIDDILAGKENFSDHPLADANHDGKITEDDKTLVQQIINGETCTVYHYNTCSTGDYVASTQWPVKSALATGAANMLWLLTMAGVNDMVHGISYSSSSPPDPTLFPTYSKMESIGGSSTKMPIDNASSYISKYNVTAIISDKTATTVDKDSVEPQYEEMNVDVIRVAPASVDVDEFCSQLFLIGFLFQTEDACKNIAEWWIGLQNEISSKLTGVEKKTAITCNGAEVKGKGLWISAGTSDYVDVIRAAGGEYALDDSVLTSYSSGAYFSTSDTWLYNYDFDYIVSIRTNDWYSGTIDDTDKYKDSLDILSHTKAYENHNAYVITGDAPIPLRIAYTAAVLYPEIFSEDWADSLNQEFMDKFTDLDIDLSSLHFIISYDMAYGKA</sequence>
<protein>
    <recommendedName>
        <fullName evidence="3">ABC transporter substrate-binding protein</fullName>
    </recommendedName>
</protein>
<evidence type="ECO:0008006" key="3">
    <source>
        <dbReference type="Google" id="ProtNLM"/>
    </source>
</evidence>
<dbReference type="InterPro" id="IPR050902">
    <property type="entry name" value="ABC_Transporter_SBP"/>
</dbReference>
<dbReference type="Gene3D" id="3.40.50.1980">
    <property type="entry name" value="Nitrogenase molybdenum iron protein domain"/>
    <property type="match status" value="1"/>
</dbReference>
<organism evidence="1 2">
    <name type="scientific">Candidatus Methanomassiliicoccus intestinalis</name>
    <dbReference type="NCBI Taxonomy" id="1406512"/>
    <lineage>
        <taxon>Archaea</taxon>
        <taxon>Methanobacteriati</taxon>
        <taxon>Thermoplasmatota</taxon>
        <taxon>Thermoplasmata</taxon>
        <taxon>Methanomassiliicoccales</taxon>
        <taxon>Methanomassiliicoccaceae</taxon>
        <taxon>Methanomassiliicoccus</taxon>
    </lineage>
</organism>
<dbReference type="Gene3D" id="1.10.1330.10">
    <property type="entry name" value="Dockerin domain"/>
    <property type="match status" value="1"/>
</dbReference>
<evidence type="ECO:0000313" key="2">
    <source>
        <dbReference type="Proteomes" id="UP000752814"/>
    </source>
</evidence>
<comment type="caution">
    <text evidence="1">The sequence shown here is derived from an EMBL/GenBank/DDBJ whole genome shotgun (WGS) entry which is preliminary data.</text>
</comment>
<reference evidence="1" key="1">
    <citation type="submission" date="2016-03" db="EMBL/GenBank/DDBJ databases">
        <authorList>
            <person name="Borrel G."/>
            <person name="Mccann A."/>
            <person name="O'Toole P.W."/>
        </authorList>
    </citation>
    <scope>NUCLEOTIDE SEQUENCE</scope>
    <source>
        <strain evidence="1">183</strain>
    </source>
</reference>
<dbReference type="SUPFAM" id="SSF53807">
    <property type="entry name" value="Helical backbone' metal receptor"/>
    <property type="match status" value="1"/>
</dbReference>